<sequence length="120" mass="13924">MSNSEAPTSLPKPSSQKIRSKLAWIRLPFIFSPQISQENKNMDRRMKERDEKERNGGKDREPWKEKREKWREEGGKQKEGRGRDLKGHRRRSWLPEQVSASPEAQQIVDLGRSLQAGGVS</sequence>
<evidence type="ECO:0000256" key="1">
    <source>
        <dbReference type="SAM" id="MobiDB-lite"/>
    </source>
</evidence>
<proteinExistence type="predicted"/>
<accession>A0AAP0PKG8</accession>
<dbReference type="AlphaFoldDB" id="A0AAP0PKG8"/>
<dbReference type="Proteomes" id="UP001419268">
    <property type="component" value="Unassembled WGS sequence"/>
</dbReference>
<evidence type="ECO:0000313" key="3">
    <source>
        <dbReference type="Proteomes" id="UP001419268"/>
    </source>
</evidence>
<reference evidence="2 3" key="1">
    <citation type="submission" date="2024-01" db="EMBL/GenBank/DDBJ databases">
        <title>Genome assemblies of Stephania.</title>
        <authorList>
            <person name="Yang L."/>
        </authorList>
    </citation>
    <scope>NUCLEOTIDE SEQUENCE [LARGE SCALE GENOMIC DNA]</scope>
    <source>
        <strain evidence="2">JXDWG</strain>
        <tissue evidence="2">Leaf</tissue>
    </source>
</reference>
<dbReference type="EMBL" id="JBBNAG010000003">
    <property type="protein sequence ID" value="KAK9148073.1"/>
    <property type="molecule type" value="Genomic_DNA"/>
</dbReference>
<evidence type="ECO:0000313" key="2">
    <source>
        <dbReference type="EMBL" id="KAK9148073.1"/>
    </source>
</evidence>
<gene>
    <name evidence="2" type="ORF">Scep_006830</name>
</gene>
<comment type="caution">
    <text evidence="2">The sequence shown here is derived from an EMBL/GenBank/DDBJ whole genome shotgun (WGS) entry which is preliminary data.</text>
</comment>
<feature type="compositionally biased region" description="Basic and acidic residues" evidence="1">
    <location>
        <begin position="40"/>
        <end position="85"/>
    </location>
</feature>
<organism evidence="2 3">
    <name type="scientific">Stephania cephalantha</name>
    <dbReference type="NCBI Taxonomy" id="152367"/>
    <lineage>
        <taxon>Eukaryota</taxon>
        <taxon>Viridiplantae</taxon>
        <taxon>Streptophyta</taxon>
        <taxon>Embryophyta</taxon>
        <taxon>Tracheophyta</taxon>
        <taxon>Spermatophyta</taxon>
        <taxon>Magnoliopsida</taxon>
        <taxon>Ranunculales</taxon>
        <taxon>Menispermaceae</taxon>
        <taxon>Menispermoideae</taxon>
        <taxon>Cissampelideae</taxon>
        <taxon>Stephania</taxon>
    </lineage>
</organism>
<name>A0AAP0PKG8_9MAGN</name>
<feature type="region of interest" description="Disordered" evidence="1">
    <location>
        <begin position="33"/>
        <end position="120"/>
    </location>
</feature>
<keyword evidence="3" id="KW-1185">Reference proteome</keyword>
<protein>
    <submittedName>
        <fullName evidence="2">Uncharacterized protein</fullName>
    </submittedName>
</protein>